<accession>A0A0F7SGS3</accession>
<organism evidence="4">
    <name type="scientific">Phaffia rhodozyma</name>
    <name type="common">Yeast</name>
    <name type="synonym">Xanthophyllomyces dendrorhous</name>
    <dbReference type="NCBI Taxonomy" id="264483"/>
    <lineage>
        <taxon>Eukaryota</taxon>
        <taxon>Fungi</taxon>
        <taxon>Dikarya</taxon>
        <taxon>Basidiomycota</taxon>
        <taxon>Agaricomycotina</taxon>
        <taxon>Tremellomycetes</taxon>
        <taxon>Cystofilobasidiales</taxon>
        <taxon>Mrakiaceae</taxon>
        <taxon>Phaffia</taxon>
    </lineage>
</organism>
<dbReference type="InterPro" id="IPR050836">
    <property type="entry name" value="SDS22/Internalin_LRR"/>
</dbReference>
<proteinExistence type="predicted"/>
<evidence type="ECO:0000256" key="2">
    <source>
        <dbReference type="ARBA" id="ARBA00022737"/>
    </source>
</evidence>
<feature type="compositionally biased region" description="Polar residues" evidence="3">
    <location>
        <begin position="11"/>
        <end position="25"/>
    </location>
</feature>
<evidence type="ECO:0000256" key="1">
    <source>
        <dbReference type="ARBA" id="ARBA00022614"/>
    </source>
</evidence>
<reference evidence="4" key="1">
    <citation type="submission" date="2014-08" db="EMBL/GenBank/DDBJ databases">
        <authorList>
            <person name="Sharma Rahul"/>
            <person name="Thines Marco"/>
        </authorList>
    </citation>
    <scope>NUCLEOTIDE SEQUENCE</scope>
</reference>
<dbReference type="EMBL" id="LN483167">
    <property type="protein sequence ID" value="CDZ96948.1"/>
    <property type="molecule type" value="Genomic_DNA"/>
</dbReference>
<dbReference type="SMART" id="SM00369">
    <property type="entry name" value="LRR_TYP"/>
    <property type="match status" value="5"/>
</dbReference>
<dbReference type="PANTHER" id="PTHR46652:SF3">
    <property type="entry name" value="LEUCINE-RICH REPEAT-CONTAINING PROTEIN 9"/>
    <property type="match status" value="1"/>
</dbReference>
<feature type="compositionally biased region" description="Basic and acidic residues" evidence="3">
    <location>
        <begin position="35"/>
        <end position="46"/>
    </location>
</feature>
<dbReference type="InterPro" id="IPR032675">
    <property type="entry name" value="LRR_dom_sf"/>
</dbReference>
<protein>
    <submittedName>
        <fullName evidence="4">Protein phosphatase 1, regulatory subunit, and related proteins</fullName>
    </submittedName>
</protein>
<dbReference type="PROSITE" id="PS51450">
    <property type="entry name" value="LRR"/>
    <property type="match status" value="6"/>
</dbReference>
<dbReference type="AlphaFoldDB" id="A0A0F7SGS3"/>
<dbReference type="InterPro" id="IPR001611">
    <property type="entry name" value="Leu-rich_rpt"/>
</dbReference>
<name>A0A0F7SGS3_PHARH</name>
<dbReference type="Gene3D" id="3.80.10.10">
    <property type="entry name" value="Ribonuclease Inhibitor"/>
    <property type="match status" value="2"/>
</dbReference>
<dbReference type="Pfam" id="PF13855">
    <property type="entry name" value="LRR_8"/>
    <property type="match status" value="1"/>
</dbReference>
<keyword evidence="2" id="KW-0677">Repeat</keyword>
<evidence type="ECO:0000313" key="4">
    <source>
        <dbReference type="EMBL" id="CDZ96948.1"/>
    </source>
</evidence>
<dbReference type="InterPro" id="IPR003591">
    <property type="entry name" value="Leu-rich_rpt_typical-subtyp"/>
</dbReference>
<feature type="compositionally biased region" description="Acidic residues" evidence="3">
    <location>
        <begin position="70"/>
        <end position="82"/>
    </location>
</feature>
<keyword evidence="1" id="KW-0433">Leucine-rich repeat</keyword>
<evidence type="ECO:0000256" key="3">
    <source>
        <dbReference type="SAM" id="MobiDB-lite"/>
    </source>
</evidence>
<dbReference type="Pfam" id="PF12799">
    <property type="entry name" value="LRR_4"/>
    <property type="match status" value="1"/>
</dbReference>
<dbReference type="SUPFAM" id="SSF52058">
    <property type="entry name" value="L domain-like"/>
    <property type="match status" value="1"/>
</dbReference>
<dbReference type="PANTHER" id="PTHR46652">
    <property type="entry name" value="LEUCINE-RICH REPEAT AND IQ DOMAIN-CONTAINING PROTEIN 1-RELATED"/>
    <property type="match status" value="1"/>
</dbReference>
<dbReference type="SMART" id="SM00365">
    <property type="entry name" value="LRR_SD22"/>
    <property type="match status" value="10"/>
</dbReference>
<dbReference type="InterPro" id="IPR025875">
    <property type="entry name" value="Leu-rich_rpt_4"/>
</dbReference>
<sequence>MSEPLAGLKSLSLSDESGGPNNQLLSDAAAAQVDKTSDVKDSEREVVQQQNQPRARLVGPEIVQLPPGWSDDESEPEEEGGDEGARTEDRNMLTSLDDNTDDLELTHSSLDSEKLLELELPRFGPYLKRLCLRQNRITSLDESIFHHLTELEELDAYDNRVGVLKGLEKCPKLRILDLSFNLIRSLNPSSTDPPPLSAFTKLETVYFIQNKISLIEGLEGLGHSLRSLELGGNRIREIRGLDKLVNLEELWLGKNKIRKLENLETLTKLKILSLQSNRIIKLENLSSLKDLEEIYLSHNGVLQIEGLGDNKKLRVLDLGNNRIEKIQGLENCTELEEFWANNNKIPNLSTLSHLEKHSHLETVYLEHNPCQTNDQAGYRRKVILGLPQLKQVDATFVR</sequence>
<feature type="region of interest" description="Disordered" evidence="3">
    <location>
        <begin position="1"/>
        <end position="102"/>
    </location>
</feature>
<dbReference type="Pfam" id="PF14580">
    <property type="entry name" value="LRR_9"/>
    <property type="match status" value="1"/>
</dbReference>